<comment type="caution">
    <text evidence="8">Lacks conserved residue(s) required for the propagation of feature annotation.</text>
</comment>
<feature type="binding site" evidence="8">
    <location>
        <position position="143"/>
    </location>
    <ligand>
        <name>IMP</name>
        <dbReference type="ChEBI" id="CHEBI:58053"/>
        <note>ligand shared between dimeric partners</note>
    </ligand>
</feature>
<reference evidence="9" key="1">
    <citation type="submission" date="2020-10" db="EMBL/GenBank/DDBJ databases">
        <authorList>
            <person name="Gilroy R."/>
        </authorList>
    </citation>
    <scope>NUCLEOTIDE SEQUENCE</scope>
    <source>
        <strain evidence="9">4920</strain>
    </source>
</reference>
<feature type="binding site" evidence="8">
    <location>
        <position position="12"/>
    </location>
    <ligand>
        <name>Mg(2+)</name>
        <dbReference type="ChEBI" id="CHEBI:18420"/>
    </ligand>
</feature>
<evidence type="ECO:0000256" key="4">
    <source>
        <dbReference type="ARBA" id="ARBA00022741"/>
    </source>
</evidence>
<dbReference type="CDD" id="cd03108">
    <property type="entry name" value="AdSS"/>
    <property type="match status" value="1"/>
</dbReference>
<feature type="binding site" description="in other chain" evidence="8">
    <location>
        <position position="303"/>
    </location>
    <ligand>
        <name>IMP</name>
        <dbReference type="ChEBI" id="CHEBI:58053"/>
        <note>ligand shared between dimeric partners</note>
    </ligand>
</feature>
<evidence type="ECO:0000256" key="1">
    <source>
        <dbReference type="ARBA" id="ARBA00011738"/>
    </source>
</evidence>
<evidence type="ECO:0000256" key="3">
    <source>
        <dbReference type="ARBA" id="ARBA00022723"/>
    </source>
</evidence>
<keyword evidence="5 8" id="KW-0658">Purine biosynthesis</keyword>
<dbReference type="GO" id="GO:0004019">
    <property type="term" value="F:adenylosuccinate synthase activity"/>
    <property type="evidence" value="ECO:0007669"/>
    <property type="project" value="UniProtKB-UniRule"/>
</dbReference>
<dbReference type="SUPFAM" id="SSF52540">
    <property type="entry name" value="P-loop containing nucleoside triphosphate hydrolases"/>
    <property type="match status" value="1"/>
</dbReference>
<organism evidence="9 10">
    <name type="scientific">Candidatus Aphodoplasma excrementigallinarum</name>
    <dbReference type="NCBI Taxonomy" id="2840673"/>
    <lineage>
        <taxon>Bacteria</taxon>
        <taxon>Bacillati</taxon>
        <taxon>Bacillota</taxon>
        <taxon>Clostridia</taxon>
        <taxon>Eubacteriales</taxon>
        <taxon>Candidatus Aphodoplasma</taxon>
    </lineage>
</organism>
<dbReference type="SMART" id="SM00788">
    <property type="entry name" value="Adenylsucc_synt"/>
    <property type="match status" value="1"/>
</dbReference>
<evidence type="ECO:0000256" key="6">
    <source>
        <dbReference type="ARBA" id="ARBA00022842"/>
    </source>
</evidence>
<feature type="binding site" description="in other chain" evidence="8">
    <location>
        <begin position="12"/>
        <end position="15"/>
    </location>
    <ligand>
        <name>IMP</name>
        <dbReference type="ChEBI" id="CHEBI:58053"/>
        <note>ligand shared between dimeric partners</note>
    </ligand>
</feature>
<dbReference type="EC" id="6.3.4.4" evidence="8"/>
<evidence type="ECO:0000256" key="2">
    <source>
        <dbReference type="ARBA" id="ARBA00022598"/>
    </source>
</evidence>
<protein>
    <recommendedName>
        <fullName evidence="8">Adenylosuccinate synthetase</fullName>
        <shortName evidence="8">AMPSase</shortName>
        <shortName evidence="8">AdSS</shortName>
        <ecNumber evidence="8">6.3.4.4</ecNumber>
    </recommendedName>
    <alternativeName>
        <fullName evidence="8">IMP--aspartate ligase</fullName>
    </alternativeName>
</protein>
<dbReference type="NCBIfam" id="TIGR00184">
    <property type="entry name" value="purA"/>
    <property type="match status" value="1"/>
</dbReference>
<accession>A0A9D1NHB7</accession>
<sequence>MLTAIVGINWGDEGKGRMVDLLAQEQDIVVRYQGGNNAGHTVINHLGKFILNLLPSGILREEIVNVMGNGMVIDIAHLCGEIERLTAAGVKVTPDNLKISDKAIICMPYHVQLDGLEEDRLGDAKFGSTRRGIAPVYSDKYMKKGIRMGDLLDPEPMLAHLKGIVEWKNLTVAGGYGAEPVKYEEMAAWLKKYGDVLKPYICDVGEYLEQAAEDGKRIMFEAQLGALRDIDFGIYPYTSSSSTIAAYAPIGAGIPGRKLDTTVGIMKAYSSCVGEGPFTAELFGDEAEELRQAGGEYGAATGRPRRVGPFDVVASRYGVRVQGADCLALTKLDILSSLKEIRVCTGYEINGTVTDRFPTGHALDIAKPVFETLPGWNCDISACRKVEDLPKEALDYIKYIEQAVRCPIRYVSVGAEREAYITMP</sequence>
<dbReference type="GO" id="GO:0000287">
    <property type="term" value="F:magnesium ion binding"/>
    <property type="evidence" value="ECO:0007669"/>
    <property type="project" value="UniProtKB-UniRule"/>
</dbReference>
<comment type="subunit">
    <text evidence="1 8">Homodimer.</text>
</comment>
<dbReference type="Pfam" id="PF00709">
    <property type="entry name" value="Adenylsucc_synt"/>
    <property type="match status" value="1"/>
</dbReference>
<reference evidence="9" key="2">
    <citation type="journal article" date="2021" name="PeerJ">
        <title>Extensive microbial diversity within the chicken gut microbiome revealed by metagenomics and culture.</title>
        <authorList>
            <person name="Gilroy R."/>
            <person name="Ravi A."/>
            <person name="Getino M."/>
            <person name="Pursley I."/>
            <person name="Horton D.L."/>
            <person name="Alikhan N.F."/>
            <person name="Baker D."/>
            <person name="Gharbi K."/>
            <person name="Hall N."/>
            <person name="Watson M."/>
            <person name="Adriaenssens E.M."/>
            <person name="Foster-Nyarko E."/>
            <person name="Jarju S."/>
            <person name="Secka A."/>
            <person name="Antonio M."/>
            <person name="Oren A."/>
            <person name="Chaudhuri R.R."/>
            <person name="La Ragione R."/>
            <person name="Hildebrand F."/>
            <person name="Pallen M.J."/>
        </authorList>
    </citation>
    <scope>NUCLEOTIDE SEQUENCE</scope>
    <source>
        <strain evidence="9">4920</strain>
    </source>
</reference>
<dbReference type="GO" id="GO:0005525">
    <property type="term" value="F:GTP binding"/>
    <property type="evidence" value="ECO:0007669"/>
    <property type="project" value="UniProtKB-UniRule"/>
</dbReference>
<feature type="binding site" evidence="8">
    <location>
        <begin position="39"/>
        <end position="41"/>
    </location>
    <ligand>
        <name>GTP</name>
        <dbReference type="ChEBI" id="CHEBI:37565"/>
    </ligand>
</feature>
<feature type="active site" description="Proton donor" evidence="8">
    <location>
        <position position="40"/>
    </location>
</feature>
<keyword evidence="4 8" id="KW-0547">Nucleotide-binding</keyword>
<dbReference type="InterPro" id="IPR042110">
    <property type="entry name" value="Adenylosuccinate_synth_dom2"/>
</dbReference>
<comment type="similarity">
    <text evidence="8">Belongs to the adenylosuccinate synthetase family.</text>
</comment>
<dbReference type="PANTHER" id="PTHR11846">
    <property type="entry name" value="ADENYLOSUCCINATE SYNTHETASE"/>
    <property type="match status" value="1"/>
</dbReference>
<dbReference type="PANTHER" id="PTHR11846:SF0">
    <property type="entry name" value="ADENYLOSUCCINATE SYNTHETASE"/>
    <property type="match status" value="1"/>
</dbReference>
<comment type="pathway">
    <text evidence="8">Purine metabolism; AMP biosynthesis via de novo pathway; AMP from IMP: step 1/2.</text>
</comment>
<feature type="binding site" evidence="8">
    <location>
        <begin position="11"/>
        <end position="17"/>
    </location>
    <ligand>
        <name>GTP</name>
        <dbReference type="ChEBI" id="CHEBI:37565"/>
    </ligand>
</feature>
<evidence type="ECO:0000313" key="9">
    <source>
        <dbReference type="EMBL" id="HIV02826.1"/>
    </source>
</evidence>
<gene>
    <name evidence="8" type="primary">purA</name>
    <name evidence="9" type="ORF">IAC74_04570</name>
</gene>
<dbReference type="Proteomes" id="UP000886743">
    <property type="component" value="Unassembled WGS sequence"/>
</dbReference>
<evidence type="ECO:0000256" key="5">
    <source>
        <dbReference type="ARBA" id="ARBA00022755"/>
    </source>
</evidence>
<name>A0A9D1NHB7_9FIRM</name>
<dbReference type="AlphaFoldDB" id="A0A9D1NHB7"/>
<feature type="active site" description="Proton acceptor" evidence="8">
    <location>
        <position position="12"/>
    </location>
</feature>
<feature type="binding site" evidence="8">
    <location>
        <position position="305"/>
    </location>
    <ligand>
        <name>GTP</name>
        <dbReference type="ChEBI" id="CHEBI:37565"/>
    </ligand>
</feature>
<comment type="function">
    <text evidence="8">Plays an important role in the de novo pathway of purine nucleotide biosynthesis. Catalyzes the first committed step in the biosynthesis of AMP from IMP.</text>
</comment>
<dbReference type="FunFam" id="3.90.170.10:FF:000001">
    <property type="entry name" value="Adenylosuccinate synthetase"/>
    <property type="match status" value="1"/>
</dbReference>
<dbReference type="Gene3D" id="3.90.170.10">
    <property type="entry name" value="Adenylosuccinate Synthetase, subunit A, domain 3"/>
    <property type="match status" value="1"/>
</dbReference>
<feature type="binding site" evidence="8">
    <location>
        <begin position="331"/>
        <end position="333"/>
    </location>
    <ligand>
        <name>GTP</name>
        <dbReference type="ChEBI" id="CHEBI:37565"/>
    </ligand>
</feature>
<comment type="catalytic activity">
    <reaction evidence="8">
        <text>IMP + L-aspartate + GTP = N(6)-(1,2-dicarboxyethyl)-AMP + GDP + phosphate + 2 H(+)</text>
        <dbReference type="Rhea" id="RHEA:15753"/>
        <dbReference type="ChEBI" id="CHEBI:15378"/>
        <dbReference type="ChEBI" id="CHEBI:29991"/>
        <dbReference type="ChEBI" id="CHEBI:37565"/>
        <dbReference type="ChEBI" id="CHEBI:43474"/>
        <dbReference type="ChEBI" id="CHEBI:57567"/>
        <dbReference type="ChEBI" id="CHEBI:58053"/>
        <dbReference type="ChEBI" id="CHEBI:58189"/>
        <dbReference type="EC" id="6.3.4.4"/>
    </reaction>
</comment>
<evidence type="ECO:0000256" key="8">
    <source>
        <dbReference type="HAMAP-Rule" id="MF_00011"/>
    </source>
</evidence>
<feature type="binding site" description="in other chain" evidence="8">
    <location>
        <position position="129"/>
    </location>
    <ligand>
        <name>IMP</name>
        <dbReference type="ChEBI" id="CHEBI:58053"/>
        <note>ligand shared between dimeric partners</note>
    </ligand>
</feature>
<keyword evidence="3 8" id="KW-0479">Metal-binding</keyword>
<dbReference type="NCBIfam" id="NF002223">
    <property type="entry name" value="PRK01117.1"/>
    <property type="match status" value="1"/>
</dbReference>
<comment type="subcellular location">
    <subcellularLocation>
        <location evidence="8">Cytoplasm</location>
    </subcellularLocation>
</comment>
<keyword evidence="6 8" id="KW-0460">Magnesium</keyword>
<dbReference type="InterPro" id="IPR001114">
    <property type="entry name" value="Adenylosuccinate_synthetase"/>
</dbReference>
<feature type="binding site" description="in other chain" evidence="8">
    <location>
        <begin position="37"/>
        <end position="40"/>
    </location>
    <ligand>
        <name>IMP</name>
        <dbReference type="ChEBI" id="CHEBI:58053"/>
        <note>ligand shared between dimeric partners</note>
    </ligand>
</feature>
<dbReference type="Gene3D" id="1.10.300.10">
    <property type="entry name" value="Adenylosuccinate Synthetase, subunit A, domain 2"/>
    <property type="match status" value="1"/>
</dbReference>
<dbReference type="GO" id="GO:0044208">
    <property type="term" value="P:'de novo' AMP biosynthetic process"/>
    <property type="evidence" value="ECO:0007669"/>
    <property type="project" value="UniProtKB-UniRule"/>
</dbReference>
<dbReference type="HAMAP" id="MF_00011">
    <property type="entry name" value="Adenylosucc_synth"/>
    <property type="match status" value="1"/>
</dbReference>
<dbReference type="InterPro" id="IPR027417">
    <property type="entry name" value="P-loop_NTPase"/>
</dbReference>
<dbReference type="InterPro" id="IPR042111">
    <property type="entry name" value="Adenylosuccinate_synth_dom3"/>
</dbReference>
<dbReference type="FunFam" id="1.10.300.10:FF:000001">
    <property type="entry name" value="Adenylosuccinate synthetase"/>
    <property type="match status" value="1"/>
</dbReference>
<feature type="binding site" evidence="8">
    <location>
        <begin position="412"/>
        <end position="414"/>
    </location>
    <ligand>
        <name>GTP</name>
        <dbReference type="ChEBI" id="CHEBI:37565"/>
    </ligand>
</feature>
<keyword evidence="8" id="KW-0963">Cytoplasm</keyword>
<dbReference type="GO" id="GO:0005737">
    <property type="term" value="C:cytoplasm"/>
    <property type="evidence" value="ECO:0007669"/>
    <property type="project" value="UniProtKB-SubCell"/>
</dbReference>
<feature type="binding site" evidence="8">
    <location>
        <position position="39"/>
    </location>
    <ligand>
        <name>Mg(2+)</name>
        <dbReference type="ChEBI" id="CHEBI:18420"/>
    </ligand>
</feature>
<dbReference type="GO" id="GO:0046040">
    <property type="term" value="P:IMP metabolic process"/>
    <property type="evidence" value="ECO:0007669"/>
    <property type="project" value="TreeGrafter"/>
</dbReference>
<comment type="caution">
    <text evidence="9">The sequence shown here is derived from an EMBL/GenBank/DDBJ whole genome shotgun (WGS) entry which is preliminary data.</text>
</comment>
<dbReference type="EMBL" id="DVOF01000132">
    <property type="protein sequence ID" value="HIV02826.1"/>
    <property type="molecule type" value="Genomic_DNA"/>
</dbReference>
<comment type="cofactor">
    <cofactor evidence="8">
        <name>Mg(2+)</name>
        <dbReference type="ChEBI" id="CHEBI:18420"/>
    </cofactor>
    <text evidence="8">Binds 1 Mg(2+) ion per subunit.</text>
</comment>
<keyword evidence="7 8" id="KW-0342">GTP-binding</keyword>
<proteinExistence type="inferred from homology"/>
<dbReference type="InterPro" id="IPR042109">
    <property type="entry name" value="Adenylosuccinate_synth_dom1"/>
</dbReference>
<keyword evidence="2 8" id="KW-0436">Ligase</keyword>
<feature type="binding site" evidence="8">
    <location>
        <begin position="299"/>
        <end position="305"/>
    </location>
    <ligand>
        <name>substrate</name>
    </ligand>
</feature>
<evidence type="ECO:0000313" key="10">
    <source>
        <dbReference type="Proteomes" id="UP000886743"/>
    </source>
</evidence>
<dbReference type="Gene3D" id="3.40.440.10">
    <property type="entry name" value="Adenylosuccinate Synthetase, subunit A, domain 1"/>
    <property type="match status" value="1"/>
</dbReference>
<evidence type="ECO:0000256" key="7">
    <source>
        <dbReference type="ARBA" id="ARBA00023134"/>
    </source>
</evidence>